<accession>A0ABY5GLJ9</accession>
<name>A0ABY5GLJ9_9GAMM</name>
<reference evidence="1" key="1">
    <citation type="submission" date="2022-07" db="EMBL/GenBank/DDBJ databases">
        <title>Genome sequencing of Photobacterium atrarenae GJH2-4.</title>
        <authorList>
            <person name="Park S.-J."/>
        </authorList>
    </citation>
    <scope>NUCLEOTIDE SEQUENCE</scope>
    <source>
        <strain evidence="1">GJH2-4</strain>
    </source>
</reference>
<dbReference type="EMBL" id="CP101509">
    <property type="protein sequence ID" value="UTV30122.1"/>
    <property type="molecule type" value="Genomic_DNA"/>
</dbReference>
<protein>
    <recommendedName>
        <fullName evidence="3">DUF3570 domain-containing protein</fullName>
    </recommendedName>
</protein>
<sequence length="386" mass="44674">MTALAGENVWFQNSLSRLIPLPILQQTQRRIHSGIRLQKTLDAQVVVFSLTLSCPIWAAPIATETPSQSAHADKNLPDNESSDWVDWLDDTQVSIAGTVHDYSSNIDHYIGKEDGEDPLDNQSYLRLRQRLRYGHREYLDGDTNIYFRLDLPHTEKNWKLIFDTDPDDFDRLEDKERGISNRSDDGLGRAVGGVRLEGRKLGSWKPNFDIGLKLKLPLDPFTRADIQRVDQISRHWTSRLKQEVFYYHTKGPGVVTTIDFYFAQEPDISTLLKLSTNLQYLDTDNNWEYVQQVQMLDRISHNSLMTYSLGISADSRPTYAITNAWVTASWKHRFYKNWAYLTITPELNFQDEFSYKINPGIMLELALYFSAKRKIDHIKQTIPVPE</sequence>
<keyword evidence="2" id="KW-1185">Reference proteome</keyword>
<proteinExistence type="predicted"/>
<evidence type="ECO:0008006" key="3">
    <source>
        <dbReference type="Google" id="ProtNLM"/>
    </source>
</evidence>
<dbReference type="Proteomes" id="UP001057998">
    <property type="component" value="Chromosome 2"/>
</dbReference>
<evidence type="ECO:0000313" key="2">
    <source>
        <dbReference type="Proteomes" id="UP001057998"/>
    </source>
</evidence>
<evidence type="ECO:0000313" key="1">
    <source>
        <dbReference type="EMBL" id="UTV30122.1"/>
    </source>
</evidence>
<gene>
    <name evidence="1" type="ORF">NNL38_16175</name>
</gene>
<organism evidence="1 2">
    <name type="scientific">Photobacterium atrarenae</name>
    <dbReference type="NCBI Taxonomy" id="865757"/>
    <lineage>
        <taxon>Bacteria</taxon>
        <taxon>Pseudomonadati</taxon>
        <taxon>Pseudomonadota</taxon>
        <taxon>Gammaproteobacteria</taxon>
        <taxon>Vibrionales</taxon>
        <taxon>Vibrionaceae</taxon>
        <taxon>Photobacterium</taxon>
    </lineage>
</organism>
<dbReference type="RefSeq" id="WP_255391467.1">
    <property type="nucleotide sequence ID" value="NZ_CP101509.1"/>
</dbReference>